<dbReference type="PANTHER" id="PTHR33112">
    <property type="entry name" value="DOMAIN PROTEIN, PUTATIVE-RELATED"/>
    <property type="match status" value="1"/>
</dbReference>
<dbReference type="AlphaFoldDB" id="A0A9P4I7V3"/>
<comment type="caution">
    <text evidence="2">The sequence shown here is derived from an EMBL/GenBank/DDBJ whole genome shotgun (WGS) entry which is preliminary data.</text>
</comment>
<sequence length="629" mass="71787">MLCSICNSLQQPLTEKGEEQAVRQKENLAWDDLERSSETCYCCKVFLEGCARCMEQHDIRISDVKAFDISLAFSYTPYPKSELEKDHEDWPRPESWVDFPTGIRTSAETGSAQAFGKVLEWLTECEQEHEDCRQRSELRLPTRVLDVGLDDGIIRLHESSDESGKYTALSHCWGSIQILTTTKETLDDRKEGIPSEHLSKTFSEAIEITRRLGIKYIWIDSLCIIQDDKADWLNEASKMADVYRNAYLTIAATRSAGGDGGLFTSTPDLEVSGSTPTDEGYRIIFREQIKHVRMHESDDDRCPLFCRGWCYQERLLSTRVLHFGPQELFFECLTESQCECGGIYGHEIALPRQKLAYAKALYCSNMYYVAKVWRTMVLEYCDLSFTFKNDKLPALGSAARQVADKRKSRYLAGLWEDSIIKDLFWEGFGWTKKRYSPWRAPTWSWASIEGLVYYKDAPLTWSSTESSEGRSEHDLIPSSQMVSCEITPAGADEFGELQSAVLTLSGDCFDALLTYDPRAAAESYYSAPAKKITFWLTREDTAPFEMMPDYNLASDDTHYAVSATEVVCIRLSRSKGVYVSQQKPIVHRYLVLRLSKSQQGHYERIGSIEIDKQQTLDEKCLTRRSVSII</sequence>
<dbReference type="InterPro" id="IPR010730">
    <property type="entry name" value="HET"/>
</dbReference>
<feature type="domain" description="Heterokaryon incompatibility" evidence="1">
    <location>
        <begin position="166"/>
        <end position="313"/>
    </location>
</feature>
<accession>A0A9P4I7V3</accession>
<proteinExistence type="predicted"/>
<evidence type="ECO:0000313" key="3">
    <source>
        <dbReference type="Proteomes" id="UP000799772"/>
    </source>
</evidence>
<evidence type="ECO:0000259" key="1">
    <source>
        <dbReference type="Pfam" id="PF06985"/>
    </source>
</evidence>
<reference evidence="2" key="1">
    <citation type="journal article" date="2020" name="Stud. Mycol.">
        <title>101 Dothideomycetes genomes: a test case for predicting lifestyles and emergence of pathogens.</title>
        <authorList>
            <person name="Haridas S."/>
            <person name="Albert R."/>
            <person name="Binder M."/>
            <person name="Bloem J."/>
            <person name="Labutti K."/>
            <person name="Salamov A."/>
            <person name="Andreopoulos B."/>
            <person name="Baker S."/>
            <person name="Barry K."/>
            <person name="Bills G."/>
            <person name="Bluhm B."/>
            <person name="Cannon C."/>
            <person name="Castanera R."/>
            <person name="Culley D."/>
            <person name="Daum C."/>
            <person name="Ezra D."/>
            <person name="Gonzalez J."/>
            <person name="Henrissat B."/>
            <person name="Kuo A."/>
            <person name="Liang C."/>
            <person name="Lipzen A."/>
            <person name="Lutzoni F."/>
            <person name="Magnuson J."/>
            <person name="Mondo S."/>
            <person name="Nolan M."/>
            <person name="Ohm R."/>
            <person name="Pangilinan J."/>
            <person name="Park H.-J."/>
            <person name="Ramirez L."/>
            <person name="Alfaro M."/>
            <person name="Sun H."/>
            <person name="Tritt A."/>
            <person name="Yoshinaga Y."/>
            <person name="Zwiers L.-H."/>
            <person name="Turgeon B."/>
            <person name="Goodwin S."/>
            <person name="Spatafora J."/>
            <person name="Crous P."/>
            <person name="Grigoriev I."/>
        </authorList>
    </citation>
    <scope>NUCLEOTIDE SEQUENCE</scope>
    <source>
        <strain evidence="2">CBS 133067</strain>
    </source>
</reference>
<name>A0A9P4I7V3_9PEZI</name>
<dbReference type="OrthoDB" id="3486565at2759"/>
<dbReference type="PANTHER" id="PTHR33112:SF13">
    <property type="entry name" value="HETEROKARYON INCOMPATIBILITY DOMAIN-CONTAINING PROTEIN"/>
    <property type="match status" value="1"/>
</dbReference>
<dbReference type="EMBL" id="ML978137">
    <property type="protein sequence ID" value="KAF2093647.1"/>
    <property type="molecule type" value="Genomic_DNA"/>
</dbReference>
<keyword evidence="3" id="KW-1185">Reference proteome</keyword>
<evidence type="ECO:0000313" key="2">
    <source>
        <dbReference type="EMBL" id="KAF2093647.1"/>
    </source>
</evidence>
<protein>
    <submittedName>
        <fullName evidence="2">HET-domain-containing protein</fullName>
    </submittedName>
</protein>
<dbReference type="Proteomes" id="UP000799772">
    <property type="component" value="Unassembled WGS sequence"/>
</dbReference>
<gene>
    <name evidence="2" type="ORF">NA57DRAFT_61353</name>
</gene>
<organism evidence="2 3">
    <name type="scientific">Rhizodiscina lignyota</name>
    <dbReference type="NCBI Taxonomy" id="1504668"/>
    <lineage>
        <taxon>Eukaryota</taxon>
        <taxon>Fungi</taxon>
        <taxon>Dikarya</taxon>
        <taxon>Ascomycota</taxon>
        <taxon>Pezizomycotina</taxon>
        <taxon>Dothideomycetes</taxon>
        <taxon>Pleosporomycetidae</taxon>
        <taxon>Aulographales</taxon>
        <taxon>Rhizodiscinaceae</taxon>
        <taxon>Rhizodiscina</taxon>
    </lineage>
</organism>
<dbReference type="Pfam" id="PF06985">
    <property type="entry name" value="HET"/>
    <property type="match status" value="1"/>
</dbReference>